<name>A0A1B7VVZ9_APHFL</name>
<evidence type="ECO:0000313" key="2">
    <source>
        <dbReference type="EMBL" id="OBQ25091.1"/>
    </source>
</evidence>
<dbReference type="PANTHER" id="PTHR33933:SF1">
    <property type="entry name" value="PROTEIN ADENYLYLTRANSFERASE MNTA-RELATED"/>
    <property type="match status" value="1"/>
</dbReference>
<reference evidence="2 3" key="1">
    <citation type="submission" date="2015-09" db="EMBL/GenBank/DDBJ databases">
        <title>Whole genome shotgun sequence assembly of Aphanizomenon flos-aquae UKL13.</title>
        <authorList>
            <person name="Driscoll C."/>
        </authorList>
    </citation>
    <scope>NUCLEOTIDE SEQUENCE [LARGE SCALE GENOMIC DNA]</scope>
    <source>
        <strain evidence="2">MDT13</strain>
    </source>
</reference>
<evidence type="ECO:0000259" key="1">
    <source>
        <dbReference type="Pfam" id="PF01909"/>
    </source>
</evidence>
<dbReference type="EMBL" id="LJOY01000037">
    <property type="protein sequence ID" value="OBQ25091.1"/>
    <property type="molecule type" value="Genomic_DNA"/>
</dbReference>
<protein>
    <submittedName>
        <fullName evidence="2">Nucleotidyltransferase</fullName>
    </submittedName>
</protein>
<dbReference type="InterPro" id="IPR052548">
    <property type="entry name" value="Type_VII_TA_antitoxin"/>
</dbReference>
<proteinExistence type="predicted"/>
<evidence type="ECO:0000313" key="3">
    <source>
        <dbReference type="Proteomes" id="UP000092382"/>
    </source>
</evidence>
<accession>A0A1B7VVZ9</accession>
<dbReference type="InterPro" id="IPR043519">
    <property type="entry name" value="NT_sf"/>
</dbReference>
<dbReference type="Pfam" id="PF01909">
    <property type="entry name" value="NTP_transf_2"/>
    <property type="match status" value="1"/>
</dbReference>
<organism evidence="2 3">
    <name type="scientific">Aphanizomenon flos-aquae LD13</name>
    <dbReference type="NCBI Taxonomy" id="1710894"/>
    <lineage>
        <taxon>Bacteria</taxon>
        <taxon>Bacillati</taxon>
        <taxon>Cyanobacteriota</taxon>
        <taxon>Cyanophyceae</taxon>
        <taxon>Nostocales</taxon>
        <taxon>Aphanizomenonaceae</taxon>
        <taxon>Aphanizomenon</taxon>
    </lineage>
</organism>
<dbReference type="Proteomes" id="UP000092382">
    <property type="component" value="Unassembled WGS sequence"/>
</dbReference>
<dbReference type="Gene3D" id="3.30.460.10">
    <property type="entry name" value="Beta Polymerase, domain 2"/>
    <property type="match status" value="1"/>
</dbReference>
<dbReference type="CDD" id="cd05403">
    <property type="entry name" value="NT_KNTase_like"/>
    <property type="match status" value="1"/>
</dbReference>
<gene>
    <name evidence="2" type="ORF">AN481_11935</name>
</gene>
<dbReference type="GO" id="GO:0016779">
    <property type="term" value="F:nucleotidyltransferase activity"/>
    <property type="evidence" value="ECO:0007669"/>
    <property type="project" value="InterPro"/>
</dbReference>
<keyword evidence="2" id="KW-0808">Transferase</keyword>
<dbReference type="SUPFAM" id="SSF81301">
    <property type="entry name" value="Nucleotidyltransferase"/>
    <property type="match status" value="1"/>
</dbReference>
<comment type="caution">
    <text evidence="2">The sequence shown here is derived from an EMBL/GenBank/DDBJ whole genome shotgun (WGS) entry which is preliminary data.</text>
</comment>
<dbReference type="AlphaFoldDB" id="A0A1B7VVZ9"/>
<feature type="domain" description="Polymerase nucleotidyl transferase" evidence="1">
    <location>
        <begin position="22"/>
        <end position="106"/>
    </location>
</feature>
<dbReference type="STRING" id="1803587.GCA_001593825_01372"/>
<sequence>MRHPKLEEIMQELCNNLLETYQDQLIAVILFGSQARGDATPDSDFDVLIILKDLVQATKEIEKIGFFLSPVCLKYSVVISNLFYSLSRFEKEQTMLIQNIKKEGIYFYEQRTRVSSAKSPR</sequence>
<dbReference type="PANTHER" id="PTHR33933">
    <property type="entry name" value="NUCLEOTIDYLTRANSFERASE"/>
    <property type="match status" value="1"/>
</dbReference>
<dbReference type="InterPro" id="IPR002934">
    <property type="entry name" value="Polymerase_NTP_transf_dom"/>
</dbReference>